<reference evidence="2 3" key="1">
    <citation type="submission" date="2020-04" db="EMBL/GenBank/DDBJ databases">
        <title>Pseudoalteromonas caenipelagi sp. nov., isolated from a tidal flat.</title>
        <authorList>
            <person name="Park S."/>
            <person name="Yoon J.-H."/>
        </authorList>
    </citation>
    <scope>NUCLEOTIDE SEQUENCE [LARGE SCALE GENOMIC DNA]</scope>
    <source>
        <strain evidence="2 3">JBTF-M23</strain>
    </source>
</reference>
<dbReference type="EMBL" id="JABBPG010000004">
    <property type="protein sequence ID" value="NOU51316.1"/>
    <property type="molecule type" value="Genomic_DNA"/>
</dbReference>
<organism evidence="2 3">
    <name type="scientific">Pseudoalteromonas caenipelagi</name>
    <dbReference type="NCBI Taxonomy" id="2726988"/>
    <lineage>
        <taxon>Bacteria</taxon>
        <taxon>Pseudomonadati</taxon>
        <taxon>Pseudomonadota</taxon>
        <taxon>Gammaproteobacteria</taxon>
        <taxon>Alteromonadales</taxon>
        <taxon>Pseudoalteromonadaceae</taxon>
        <taxon>Pseudoalteromonas</taxon>
    </lineage>
</organism>
<dbReference type="Gene3D" id="3.40.50.1820">
    <property type="entry name" value="alpha/beta hydrolase"/>
    <property type="match status" value="1"/>
</dbReference>
<gene>
    <name evidence="2" type="ORF">HG263_12335</name>
</gene>
<evidence type="ECO:0000313" key="2">
    <source>
        <dbReference type="EMBL" id="NOU51316.1"/>
    </source>
</evidence>
<dbReference type="Proteomes" id="UP000586305">
    <property type="component" value="Unassembled WGS sequence"/>
</dbReference>
<proteinExistence type="predicted"/>
<name>A0A849VDD6_9GAMM</name>
<sequence length="273" mass="31086">MNHPTLIALNQSKAKQNVFCLHTGGGGVDFYQHVAERLVSDAKLFGLEDPSIYDNYQYRSIPELAQYHFDTIKEVQPRGPYILFGYCSAGPIALELANQLSIAGEQVNKVVLFGSQLDAIMTGKAENLSEFYFLKHHLSNKYQLDLNALNWAEFDNQPRDVVIAHLVSVMSELGMIKDEGQQQIAYSLMQSLYFYHHASRRHKVIKVDCDVVLLDRCVPASQRHLAKPWFEREQLTSKELSYVPAPEFVAQHTDILQPPYLDNTVQNIKSLVF</sequence>
<dbReference type="Pfam" id="PF00975">
    <property type="entry name" value="Thioesterase"/>
    <property type="match status" value="1"/>
</dbReference>
<protein>
    <recommendedName>
        <fullName evidence="1">Thioesterase domain-containing protein</fullName>
    </recommendedName>
</protein>
<evidence type="ECO:0000259" key="1">
    <source>
        <dbReference type="Pfam" id="PF00975"/>
    </source>
</evidence>
<dbReference type="RefSeq" id="WP_171626376.1">
    <property type="nucleotide sequence ID" value="NZ_JABBPG010000004.1"/>
</dbReference>
<keyword evidence="3" id="KW-1185">Reference proteome</keyword>
<dbReference type="InterPro" id="IPR001031">
    <property type="entry name" value="Thioesterase"/>
</dbReference>
<dbReference type="AlphaFoldDB" id="A0A849VDD6"/>
<feature type="domain" description="Thioesterase" evidence="1">
    <location>
        <begin position="17"/>
        <end position="117"/>
    </location>
</feature>
<comment type="caution">
    <text evidence="2">The sequence shown here is derived from an EMBL/GenBank/DDBJ whole genome shotgun (WGS) entry which is preliminary data.</text>
</comment>
<evidence type="ECO:0000313" key="3">
    <source>
        <dbReference type="Proteomes" id="UP000586305"/>
    </source>
</evidence>
<dbReference type="InterPro" id="IPR029058">
    <property type="entry name" value="AB_hydrolase_fold"/>
</dbReference>
<accession>A0A849VDD6</accession>
<dbReference type="SUPFAM" id="SSF53474">
    <property type="entry name" value="alpha/beta-Hydrolases"/>
    <property type="match status" value="1"/>
</dbReference>